<dbReference type="Gene3D" id="1.10.1180.10">
    <property type="entry name" value="B transposition protein, C-terminal domain"/>
    <property type="match status" value="1"/>
</dbReference>
<accession>A0A547Q830</accession>
<dbReference type="GO" id="GO:0006313">
    <property type="term" value="P:DNA transposition"/>
    <property type="evidence" value="ECO:0007669"/>
    <property type="project" value="InterPro"/>
</dbReference>
<name>A0A547Q830_9RHOB</name>
<dbReference type="InterPro" id="IPR049945">
    <property type="entry name" value="AAA_22"/>
</dbReference>
<keyword evidence="3" id="KW-1185">Reference proteome</keyword>
<evidence type="ECO:0000259" key="1">
    <source>
        <dbReference type="Pfam" id="PF13401"/>
    </source>
</evidence>
<reference evidence="2 3" key="1">
    <citation type="submission" date="2019-06" db="EMBL/GenBank/DDBJ databases">
        <title>Paenimaribius caenipelagi gen. nov., sp. nov., isolated from a tidal flat.</title>
        <authorList>
            <person name="Yoon J.-H."/>
        </authorList>
    </citation>
    <scope>NUCLEOTIDE SEQUENCE [LARGE SCALE GENOMIC DNA]</scope>
    <source>
        <strain evidence="2 3">JBTF-M29</strain>
    </source>
</reference>
<evidence type="ECO:0000313" key="3">
    <source>
        <dbReference type="Proteomes" id="UP000318590"/>
    </source>
</evidence>
<dbReference type="InterPro" id="IPR027417">
    <property type="entry name" value="P-loop_NTPase"/>
</dbReference>
<dbReference type="OrthoDB" id="7836219at2"/>
<dbReference type="InterPro" id="IPR036733">
    <property type="entry name" value="B_transposit_C_sf"/>
</dbReference>
<organism evidence="2 3">
    <name type="scientific">Palleronia caenipelagi</name>
    <dbReference type="NCBI Taxonomy" id="2489174"/>
    <lineage>
        <taxon>Bacteria</taxon>
        <taxon>Pseudomonadati</taxon>
        <taxon>Pseudomonadota</taxon>
        <taxon>Alphaproteobacteria</taxon>
        <taxon>Rhodobacterales</taxon>
        <taxon>Roseobacteraceae</taxon>
        <taxon>Palleronia</taxon>
    </lineage>
</organism>
<dbReference type="EMBL" id="VFSV01000005">
    <property type="protein sequence ID" value="TRD22540.1"/>
    <property type="molecule type" value="Genomic_DNA"/>
</dbReference>
<dbReference type="SUPFAM" id="SSF52540">
    <property type="entry name" value="P-loop containing nucleoside triphosphate hydrolases"/>
    <property type="match status" value="1"/>
</dbReference>
<sequence>MTDLPDIPTIETAVFAILRDVIGDVLTGAGLAICRGPVGIGKSFALRRAIAECEKAGALVTSITAAGSCQGKIAEFLRALHGREGVSSAEGLELAFGMLAGYPFRPYGQKSVLIVDEAQDLAAPIIGQLRGLWDRGDLARLGDEWCPAFGIVMVGNDQFLSNGTRKERVDLLPLWDRITHNIRLPRPSAAEHAAHAGALFPGDSAEVKDLRAMVQAFGEDRGSLRAAAKAARQAKIRAEQDGKPVTADHLAFVIRMMVGQS</sequence>
<keyword evidence="2" id="KW-0547">Nucleotide-binding</keyword>
<comment type="caution">
    <text evidence="2">The sequence shown here is derived from an EMBL/GenBank/DDBJ whole genome shotgun (WGS) entry which is preliminary data.</text>
</comment>
<dbReference type="Pfam" id="PF13401">
    <property type="entry name" value="AAA_22"/>
    <property type="match status" value="1"/>
</dbReference>
<protein>
    <submittedName>
        <fullName evidence="2">ATP-binding protein</fullName>
    </submittedName>
</protein>
<dbReference type="RefSeq" id="WP_142833484.1">
    <property type="nucleotide sequence ID" value="NZ_VFSV01000005.1"/>
</dbReference>
<dbReference type="Proteomes" id="UP000318590">
    <property type="component" value="Unassembled WGS sequence"/>
</dbReference>
<dbReference type="GO" id="GO:0016887">
    <property type="term" value="F:ATP hydrolysis activity"/>
    <property type="evidence" value="ECO:0007669"/>
    <property type="project" value="InterPro"/>
</dbReference>
<keyword evidence="2" id="KW-0067">ATP-binding</keyword>
<evidence type="ECO:0000313" key="2">
    <source>
        <dbReference type="EMBL" id="TRD22540.1"/>
    </source>
</evidence>
<proteinExistence type="predicted"/>
<gene>
    <name evidence="2" type="ORF">FEV53_03755</name>
</gene>
<dbReference type="GO" id="GO:0005524">
    <property type="term" value="F:ATP binding"/>
    <property type="evidence" value="ECO:0007669"/>
    <property type="project" value="UniProtKB-KW"/>
</dbReference>
<feature type="domain" description="ORC1/DEAH AAA+ ATPase" evidence="1">
    <location>
        <begin position="28"/>
        <end position="136"/>
    </location>
</feature>
<dbReference type="GO" id="GO:0003677">
    <property type="term" value="F:DNA binding"/>
    <property type="evidence" value="ECO:0007669"/>
    <property type="project" value="InterPro"/>
</dbReference>
<dbReference type="AlphaFoldDB" id="A0A547Q830"/>